<dbReference type="Gene3D" id="2.40.50.120">
    <property type="match status" value="1"/>
</dbReference>
<dbReference type="Pfam" id="PF00965">
    <property type="entry name" value="TIMP"/>
    <property type="match status" value="1"/>
</dbReference>
<keyword evidence="2" id="KW-0964">Secreted</keyword>
<feature type="chain" id="PRO_5036711233" evidence="4">
    <location>
        <begin position="22"/>
        <end position="288"/>
    </location>
</feature>
<keyword evidence="3" id="KW-1015">Disulfide bond</keyword>
<dbReference type="PANTHER" id="PTHR11844">
    <property type="entry name" value="METALLOPROTEASE INHIBITOR"/>
    <property type="match status" value="1"/>
</dbReference>
<dbReference type="InterPro" id="IPR001820">
    <property type="entry name" value="TIMP"/>
</dbReference>
<comment type="subcellular location">
    <subcellularLocation>
        <location evidence="1">Secreted</location>
    </subcellularLocation>
</comment>
<protein>
    <submittedName>
        <fullName evidence="5">Uncharacterized protein</fullName>
    </submittedName>
</protein>
<evidence type="ECO:0000256" key="4">
    <source>
        <dbReference type="SAM" id="SignalP"/>
    </source>
</evidence>
<keyword evidence="6" id="KW-1185">Reference proteome</keyword>
<keyword evidence="4" id="KW-0732">Signal</keyword>
<reference evidence="5" key="1">
    <citation type="submission" date="2022-11" db="UniProtKB">
        <authorList>
            <consortium name="EnsemblMetazoa"/>
        </authorList>
    </citation>
    <scope>IDENTIFICATION</scope>
</reference>
<dbReference type="GO" id="GO:0002020">
    <property type="term" value="F:protease binding"/>
    <property type="evidence" value="ECO:0007669"/>
    <property type="project" value="TreeGrafter"/>
</dbReference>
<dbReference type="SUPFAM" id="SSF50242">
    <property type="entry name" value="TIMP-like"/>
    <property type="match status" value="1"/>
</dbReference>
<dbReference type="GO" id="GO:0008191">
    <property type="term" value="F:metalloendopeptidase inhibitor activity"/>
    <property type="evidence" value="ECO:0007669"/>
    <property type="project" value="InterPro"/>
</dbReference>
<dbReference type="InterPro" id="IPR008993">
    <property type="entry name" value="TIMP-like_OB-fold"/>
</dbReference>
<dbReference type="AlphaFoldDB" id="A0A913ZC70"/>
<dbReference type="EnsemblMetazoa" id="XM_038193440.1">
    <property type="protein sequence ID" value="XP_038049368.1"/>
    <property type="gene ID" value="LOC119722992"/>
</dbReference>
<dbReference type="RefSeq" id="XP_038049368.1">
    <property type="nucleotide sequence ID" value="XM_038193440.1"/>
</dbReference>
<feature type="signal peptide" evidence="4">
    <location>
        <begin position="1"/>
        <end position="21"/>
    </location>
</feature>
<dbReference type="GO" id="GO:0005615">
    <property type="term" value="C:extracellular space"/>
    <property type="evidence" value="ECO:0007669"/>
    <property type="project" value="TreeGrafter"/>
</dbReference>
<feature type="disulfide bond" evidence="3">
    <location>
        <begin position="43"/>
        <end position="189"/>
    </location>
</feature>
<organism evidence="5 6">
    <name type="scientific">Patiria miniata</name>
    <name type="common">Bat star</name>
    <name type="synonym">Asterina miniata</name>
    <dbReference type="NCBI Taxonomy" id="46514"/>
    <lineage>
        <taxon>Eukaryota</taxon>
        <taxon>Metazoa</taxon>
        <taxon>Echinodermata</taxon>
        <taxon>Eleutherozoa</taxon>
        <taxon>Asterozoa</taxon>
        <taxon>Asteroidea</taxon>
        <taxon>Valvatacea</taxon>
        <taxon>Valvatida</taxon>
        <taxon>Asterinidae</taxon>
        <taxon>Patiria</taxon>
    </lineage>
</organism>
<dbReference type="OrthoDB" id="6041373at2759"/>
<evidence type="ECO:0000256" key="2">
    <source>
        <dbReference type="ARBA" id="ARBA00022525"/>
    </source>
</evidence>
<dbReference type="OMA" id="DPRRYCF"/>
<proteinExistence type="predicted"/>
<accession>A0A913ZC70</accession>
<evidence type="ECO:0000256" key="3">
    <source>
        <dbReference type="PIRSR" id="PIRSR601820-3"/>
    </source>
</evidence>
<dbReference type="Proteomes" id="UP000887568">
    <property type="component" value="Unplaced"/>
</dbReference>
<evidence type="ECO:0000313" key="5">
    <source>
        <dbReference type="EnsemblMetazoa" id="XP_038049368.1"/>
    </source>
</evidence>
<evidence type="ECO:0000256" key="1">
    <source>
        <dbReference type="ARBA" id="ARBA00004613"/>
    </source>
</evidence>
<name>A0A913ZC70_PATMI</name>
<dbReference type="GO" id="GO:0031012">
    <property type="term" value="C:extracellular matrix"/>
    <property type="evidence" value="ECO:0007669"/>
    <property type="project" value="TreeGrafter"/>
</dbReference>
<dbReference type="PANTHER" id="PTHR11844:SF33">
    <property type="entry name" value="TISSUE INHIBITOR OF METALLOPROTEINASE"/>
    <property type="match status" value="1"/>
</dbReference>
<dbReference type="GO" id="GO:0051045">
    <property type="term" value="P:negative regulation of membrane protein ectodomain proteolysis"/>
    <property type="evidence" value="ECO:0007669"/>
    <property type="project" value="TreeGrafter"/>
</dbReference>
<evidence type="ECO:0000313" key="6">
    <source>
        <dbReference type="Proteomes" id="UP000887568"/>
    </source>
</evidence>
<sequence>MLHQWWKLLALALSCWVSAWASSPQISGDSFLFVQKHPQEFFCEADFVLVGKVLRKTTSNVSLRNFHHVTRITELRPSPTETNVLLVRVKRVFKGRSYAKEGNTVALVTSRIKTDLKVVLRRSYVFTGFVRIANVPDDYGHCSSLLHTGRHVFVENQLNFMWGCSWFKPRPLLTSEQKQGLSGMYAKGCDCQIVRCHGRTDDPRRYCFGDLQGALFGEGCVMHHGNEQLTVPLMTCSRRSGGYNDTCKWITCSAARHSRPEGKFSAVGAGIKPPVATSSPNATCGDLC</sequence>
<dbReference type="GeneID" id="119722992"/>